<sequence>MKQPRRWIAQRIEQLDPETDYVEIWRLTSTYGLTDFALNLVYTHLFPHFYVPRHGAQPLWNKGDGKVLERATQRVEDTVRNNLLWWHYGPHHPKTQKSVEGINKLHAFHAKRYPGSFAHMDDYVYTLCFSAAALHRFNLKLGLPGYTEKQKIAAHRFWFEMSKLFTDEHGNTIMDMPEDWDSLMAFVDEFENRPWPENDEGRWVTLAILDQFAYRNFPRPLHGLARALATSTMHPTTWRVHGMTPPPAPVRALLLKTTGLALRIQQTLLPDPTTNYQEAMETQTRQERRDRSDGIRRLDEDFSTYFRKRHGLPPRGASAETAAQVPAETSFTA</sequence>
<organism evidence="2 3">
    <name type="scientific">Streptomyces flaveus</name>
    <dbReference type="NCBI Taxonomy" id="66370"/>
    <lineage>
        <taxon>Bacteria</taxon>
        <taxon>Bacillati</taxon>
        <taxon>Actinomycetota</taxon>
        <taxon>Actinomycetes</taxon>
        <taxon>Kitasatosporales</taxon>
        <taxon>Streptomycetaceae</taxon>
        <taxon>Streptomyces</taxon>
        <taxon>Streptomyces aurantiacus group</taxon>
    </lineage>
</organism>
<gene>
    <name evidence="2" type="ORF">GCM10010094_90740</name>
</gene>
<dbReference type="EMBL" id="BMPQ01000053">
    <property type="protein sequence ID" value="GGL15691.1"/>
    <property type="molecule type" value="Genomic_DNA"/>
</dbReference>
<name>A0A917RMG4_9ACTN</name>
<evidence type="ECO:0000313" key="2">
    <source>
        <dbReference type="EMBL" id="GGL15691.1"/>
    </source>
</evidence>
<evidence type="ECO:0000313" key="3">
    <source>
        <dbReference type="Proteomes" id="UP000637788"/>
    </source>
</evidence>
<reference evidence="2" key="2">
    <citation type="submission" date="2020-09" db="EMBL/GenBank/DDBJ databases">
        <authorList>
            <person name="Sun Q."/>
            <person name="Ohkuma M."/>
        </authorList>
    </citation>
    <scope>NUCLEOTIDE SEQUENCE</scope>
    <source>
        <strain evidence="2">JCM 3035</strain>
    </source>
</reference>
<protein>
    <recommendedName>
        <fullName evidence="4">ER-bound oxygenase mpaB/mpaB'/Rubber oxygenase catalytic domain-containing protein</fullName>
    </recommendedName>
</protein>
<dbReference type="AlphaFoldDB" id="A0A917RMG4"/>
<dbReference type="RefSeq" id="WP_189327567.1">
    <property type="nucleotide sequence ID" value="NZ_BMPQ01000053.1"/>
</dbReference>
<keyword evidence="3" id="KW-1185">Reference proteome</keyword>
<feature type="compositionally biased region" description="Basic and acidic residues" evidence="1">
    <location>
        <begin position="284"/>
        <end position="294"/>
    </location>
</feature>
<dbReference type="Proteomes" id="UP000637788">
    <property type="component" value="Unassembled WGS sequence"/>
</dbReference>
<comment type="caution">
    <text evidence="2">The sequence shown here is derived from an EMBL/GenBank/DDBJ whole genome shotgun (WGS) entry which is preliminary data.</text>
</comment>
<evidence type="ECO:0000256" key="1">
    <source>
        <dbReference type="SAM" id="MobiDB-lite"/>
    </source>
</evidence>
<feature type="region of interest" description="Disordered" evidence="1">
    <location>
        <begin position="275"/>
        <end position="294"/>
    </location>
</feature>
<accession>A0A917RMG4</accession>
<evidence type="ECO:0008006" key="4">
    <source>
        <dbReference type="Google" id="ProtNLM"/>
    </source>
</evidence>
<reference evidence="2" key="1">
    <citation type="journal article" date="2014" name="Int. J. Syst. Evol. Microbiol.">
        <title>Complete genome sequence of Corynebacterium casei LMG S-19264T (=DSM 44701T), isolated from a smear-ripened cheese.</title>
        <authorList>
            <consortium name="US DOE Joint Genome Institute (JGI-PGF)"/>
            <person name="Walter F."/>
            <person name="Albersmeier A."/>
            <person name="Kalinowski J."/>
            <person name="Ruckert C."/>
        </authorList>
    </citation>
    <scope>NUCLEOTIDE SEQUENCE</scope>
    <source>
        <strain evidence="2">JCM 3035</strain>
    </source>
</reference>
<feature type="region of interest" description="Disordered" evidence="1">
    <location>
        <begin position="307"/>
        <end position="333"/>
    </location>
</feature>
<proteinExistence type="predicted"/>